<reference evidence="2 3" key="1">
    <citation type="submission" date="2020-02" db="EMBL/GenBank/DDBJ databases">
        <authorList>
            <person name="Ma Q."/>
            <person name="Huang Y."/>
            <person name="Song X."/>
            <person name="Pei D."/>
        </authorList>
    </citation>
    <scope>NUCLEOTIDE SEQUENCE [LARGE SCALE GENOMIC DNA]</scope>
    <source>
        <strain evidence="2">Sxm20200214</strain>
        <tissue evidence="2">Leaf</tissue>
    </source>
</reference>
<sequence length="89" mass="9668">MKPARSRLRRGSVAVPCIAPSAPHAAAQQDPGSCGSSIGSTTRSRASPFLQLNPRRGHSTWFTKSKNGISRSINRMMYSMLRFGYQSGV</sequence>
<accession>A0A8X7RRD7</accession>
<organism evidence="2 3">
    <name type="scientific">Brassica carinata</name>
    <name type="common">Ethiopian mustard</name>
    <name type="synonym">Abyssinian cabbage</name>
    <dbReference type="NCBI Taxonomy" id="52824"/>
    <lineage>
        <taxon>Eukaryota</taxon>
        <taxon>Viridiplantae</taxon>
        <taxon>Streptophyta</taxon>
        <taxon>Embryophyta</taxon>
        <taxon>Tracheophyta</taxon>
        <taxon>Spermatophyta</taxon>
        <taxon>Magnoliopsida</taxon>
        <taxon>eudicotyledons</taxon>
        <taxon>Gunneridae</taxon>
        <taxon>Pentapetalae</taxon>
        <taxon>rosids</taxon>
        <taxon>malvids</taxon>
        <taxon>Brassicales</taxon>
        <taxon>Brassicaceae</taxon>
        <taxon>Brassiceae</taxon>
        <taxon>Brassica</taxon>
    </lineage>
</organism>
<dbReference type="EMBL" id="JAAMPC010000009">
    <property type="protein sequence ID" value="KAG2292946.1"/>
    <property type="molecule type" value="Genomic_DNA"/>
</dbReference>
<protein>
    <submittedName>
        <fullName evidence="2">Uncharacterized protein</fullName>
    </submittedName>
</protein>
<proteinExistence type="predicted"/>
<dbReference type="AlphaFoldDB" id="A0A8X7RRD7"/>
<evidence type="ECO:0000256" key="1">
    <source>
        <dbReference type="SAM" id="MobiDB-lite"/>
    </source>
</evidence>
<gene>
    <name evidence="2" type="ORF">Bca52824_039615</name>
</gene>
<keyword evidence="3" id="KW-1185">Reference proteome</keyword>
<feature type="region of interest" description="Disordered" evidence="1">
    <location>
        <begin position="22"/>
        <end position="57"/>
    </location>
</feature>
<feature type="compositionally biased region" description="Polar residues" evidence="1">
    <location>
        <begin position="30"/>
        <end position="45"/>
    </location>
</feature>
<evidence type="ECO:0000313" key="2">
    <source>
        <dbReference type="EMBL" id="KAG2292946.1"/>
    </source>
</evidence>
<evidence type="ECO:0000313" key="3">
    <source>
        <dbReference type="Proteomes" id="UP000886595"/>
    </source>
</evidence>
<comment type="caution">
    <text evidence="2">The sequence shown here is derived from an EMBL/GenBank/DDBJ whole genome shotgun (WGS) entry which is preliminary data.</text>
</comment>
<name>A0A8X7RRD7_BRACI</name>
<dbReference type="Proteomes" id="UP000886595">
    <property type="component" value="Unassembled WGS sequence"/>
</dbReference>